<keyword evidence="2" id="KW-1185">Reference proteome</keyword>
<proteinExistence type="predicted"/>
<sequence>MIAPQTTSPTTATRATPIGTSAGVMVLWSPGHGLPRNMERQLPPSHQCAHHARSWPCAWPNCEAGFSKWMQGWSDSKKDWCCDKANKGCVKFHCTGEAQAWHGAKQEWCCQNFQKGCPHTTLSPLKCDATCTFNGETSKCMDRIQWAVKNAFSRKADACNLAYSKIQVECGVCRACSIQEAGCGVHGAASDPFDCLAALNNFFRAWSPEKKHWCCTKQGRGCEGSSPPAVDAGTGMMWKHV</sequence>
<accession>A0AA36I2T7</accession>
<gene>
    <name evidence="1" type="ORF">EVOR1521_LOCUS7870</name>
</gene>
<organism evidence="1 2">
    <name type="scientific">Effrenium voratum</name>
    <dbReference type="NCBI Taxonomy" id="2562239"/>
    <lineage>
        <taxon>Eukaryota</taxon>
        <taxon>Sar</taxon>
        <taxon>Alveolata</taxon>
        <taxon>Dinophyceae</taxon>
        <taxon>Suessiales</taxon>
        <taxon>Symbiodiniaceae</taxon>
        <taxon>Effrenium</taxon>
    </lineage>
</organism>
<name>A0AA36I2T7_9DINO</name>
<evidence type="ECO:0000313" key="1">
    <source>
        <dbReference type="EMBL" id="CAJ1379702.1"/>
    </source>
</evidence>
<comment type="caution">
    <text evidence="1">The sequence shown here is derived from an EMBL/GenBank/DDBJ whole genome shotgun (WGS) entry which is preliminary data.</text>
</comment>
<dbReference type="AlphaFoldDB" id="A0AA36I2T7"/>
<dbReference type="Proteomes" id="UP001178507">
    <property type="component" value="Unassembled WGS sequence"/>
</dbReference>
<reference evidence="1" key="1">
    <citation type="submission" date="2023-08" db="EMBL/GenBank/DDBJ databases">
        <authorList>
            <person name="Chen Y."/>
            <person name="Shah S."/>
            <person name="Dougan E. K."/>
            <person name="Thang M."/>
            <person name="Chan C."/>
        </authorList>
    </citation>
    <scope>NUCLEOTIDE SEQUENCE</scope>
</reference>
<dbReference type="EMBL" id="CAUJNA010000652">
    <property type="protein sequence ID" value="CAJ1379702.1"/>
    <property type="molecule type" value="Genomic_DNA"/>
</dbReference>
<evidence type="ECO:0000313" key="2">
    <source>
        <dbReference type="Proteomes" id="UP001178507"/>
    </source>
</evidence>
<protein>
    <submittedName>
        <fullName evidence="1">Uncharacterized protein</fullName>
    </submittedName>
</protein>